<dbReference type="EMBL" id="KU197013">
    <property type="protein sequence ID" value="AMW36090.1"/>
    <property type="molecule type" value="Genomic_DNA"/>
</dbReference>
<dbReference type="GeneID" id="54976000"/>
<name>A0A1I9L2A3_9CAUD</name>
<reference evidence="1 2" key="1">
    <citation type="submission" date="2015-11" db="EMBL/GenBank/DDBJ databases">
        <title>Bacteriophages of Xanthomonas arboricola pv. juglandis: Characterization of two phages.</title>
        <authorList>
            <person name="Domotor D."/>
            <person name="Frank T."/>
            <person name="Rakhely G."/>
            <person name="Doffkay Z."/>
            <person name="Schneider G."/>
            <person name="Kovacs T."/>
        </authorList>
    </citation>
    <scope>NUCLEOTIDE SEQUENCE [LARGE SCALE GENOMIC DNA]</scope>
</reference>
<organism evidence="1 2">
    <name type="scientific">Xanthomonas phage XAJ24</name>
    <dbReference type="NCBI Taxonomy" id="1775250"/>
    <lineage>
        <taxon>Viruses</taxon>
        <taxon>Duplodnaviria</taxon>
        <taxon>Heunggongvirae</taxon>
        <taxon>Uroviricota</taxon>
        <taxon>Caudoviricetes</taxon>
        <taxon>Autographivirales</taxon>
        <taxon>Autonotataviridae</taxon>
        <taxon>Gujervirinae</taxon>
        <taxon>Pradovirus</taxon>
        <taxon>Pradovirus XAJ24</taxon>
    </lineage>
</organism>
<accession>A0A1I9L2A3</accession>
<keyword evidence="2" id="KW-1185">Reference proteome</keyword>
<dbReference type="Proteomes" id="UP000223622">
    <property type="component" value="Segment"/>
</dbReference>
<dbReference type="KEGG" id="vg:54976000"/>
<sequence length="63" mass="7303">MKIEFDGVKQLSGDITQMTARVGGKVYQYSHVIPKEDEAFRASIEEHMFVQIARDIYLKEIKN</sequence>
<protein>
    <submittedName>
        <fullName evidence="1">Uncharacterized protein</fullName>
    </submittedName>
</protein>
<dbReference type="RefSeq" id="YP_009785933.1">
    <property type="nucleotide sequence ID" value="NC_047762.1"/>
</dbReference>
<evidence type="ECO:0000313" key="1">
    <source>
        <dbReference type="EMBL" id="AMW36090.1"/>
    </source>
</evidence>
<proteinExistence type="predicted"/>
<evidence type="ECO:0000313" key="2">
    <source>
        <dbReference type="Proteomes" id="UP000223622"/>
    </source>
</evidence>